<dbReference type="EMBL" id="CP102774">
    <property type="protein sequence ID" value="UZF84899.1"/>
    <property type="molecule type" value="Genomic_DNA"/>
</dbReference>
<protein>
    <submittedName>
        <fullName evidence="2">VOC family protein</fullName>
    </submittedName>
</protein>
<proteinExistence type="predicted"/>
<reference evidence="2" key="1">
    <citation type="submission" date="2022-08" db="EMBL/GenBank/DDBJ databases">
        <title>Complete Genome Sequences of 2 Bosea sp. soil isolates.</title>
        <authorList>
            <person name="Alvarez Arevalo M."/>
            <person name="Sterndorff E.B."/>
            <person name="Faurdal D."/>
            <person name="Joergensen T.S."/>
            <person name="Weber T."/>
        </authorList>
    </citation>
    <scope>NUCLEOTIDE SEQUENCE</scope>
    <source>
        <strain evidence="2">NBC_00436</strain>
    </source>
</reference>
<dbReference type="PROSITE" id="PS51819">
    <property type="entry name" value="VOC"/>
    <property type="match status" value="1"/>
</dbReference>
<dbReference type="PANTHER" id="PTHR34109">
    <property type="entry name" value="BNAUNNG04460D PROTEIN-RELATED"/>
    <property type="match status" value="1"/>
</dbReference>
<organism evidence="2">
    <name type="scientific">Bosea sp. NBC_00436</name>
    <dbReference type="NCBI Taxonomy" id="2969620"/>
    <lineage>
        <taxon>Bacteria</taxon>
        <taxon>Pseudomonadati</taxon>
        <taxon>Pseudomonadota</taxon>
        <taxon>Alphaproteobacteria</taxon>
        <taxon>Hyphomicrobiales</taxon>
        <taxon>Boseaceae</taxon>
        <taxon>Bosea</taxon>
    </lineage>
</organism>
<dbReference type="InterPro" id="IPR037523">
    <property type="entry name" value="VOC_core"/>
</dbReference>
<feature type="domain" description="VOC" evidence="1">
    <location>
        <begin position="11"/>
        <end position="138"/>
    </location>
</feature>
<accession>A0A9E8CM46</accession>
<dbReference type="PANTHER" id="PTHR34109:SF1">
    <property type="entry name" value="VOC DOMAIN-CONTAINING PROTEIN"/>
    <property type="match status" value="1"/>
</dbReference>
<dbReference type="Gene3D" id="3.30.720.110">
    <property type="match status" value="1"/>
</dbReference>
<dbReference type="SUPFAM" id="SSF54593">
    <property type="entry name" value="Glyoxalase/Bleomycin resistance protein/Dihydroxybiphenyl dioxygenase"/>
    <property type="match status" value="1"/>
</dbReference>
<evidence type="ECO:0000259" key="1">
    <source>
        <dbReference type="PROSITE" id="PS51819"/>
    </source>
</evidence>
<dbReference type="AlphaFoldDB" id="A0A9E8CM46"/>
<gene>
    <name evidence="2" type="ORF">NWE54_13745</name>
</gene>
<dbReference type="Pfam" id="PF00903">
    <property type="entry name" value="Glyoxalase"/>
    <property type="match status" value="1"/>
</dbReference>
<dbReference type="InterPro" id="IPR004360">
    <property type="entry name" value="Glyas_Fos-R_dOase_dom"/>
</dbReference>
<dbReference type="InterPro" id="IPR029068">
    <property type="entry name" value="Glyas_Bleomycin-R_OHBP_Dase"/>
</dbReference>
<dbReference type="Gene3D" id="3.30.720.120">
    <property type="match status" value="1"/>
</dbReference>
<sequence length="145" mass="16104">MSSAEASKPEPLIIISLRYADAPRMYDWLIEAFGFEKHAAYYSEDGRTLLHGELRMGSSFVMLGSAENNEFGKLVSRPAELGGTTASPYIATDDIDARCERAREAGAEICMEPRDQPYGSRDFICKDPEGHVWCFGTYRPAQPAT</sequence>
<evidence type="ECO:0000313" key="2">
    <source>
        <dbReference type="EMBL" id="UZF84899.1"/>
    </source>
</evidence>
<name>A0A9E8CM46_9HYPH</name>